<evidence type="ECO:0008006" key="4">
    <source>
        <dbReference type="Google" id="ProtNLM"/>
    </source>
</evidence>
<accession>A0ABN8F126</accession>
<keyword evidence="1" id="KW-1133">Transmembrane helix</keyword>
<keyword evidence="1" id="KW-0472">Membrane</keyword>
<proteinExistence type="predicted"/>
<feature type="transmembrane region" description="Helical" evidence="1">
    <location>
        <begin position="27"/>
        <end position="50"/>
    </location>
</feature>
<name>A0ABN8F126_9BACT</name>
<dbReference type="Proteomes" id="UP000837932">
    <property type="component" value="Unassembled WGS sequence"/>
</dbReference>
<comment type="caution">
    <text evidence="2">The sequence shown here is derived from an EMBL/GenBank/DDBJ whole genome shotgun (WGS) entry which is preliminary data.</text>
</comment>
<sequence>MMNKKDKAIIETKSEIMEEKKLNYKRFWGWGFGLILALMGIAYLAGLITFGTTKKASDVTKKAYFDRDSIATANSAKMDSTKK</sequence>
<keyword evidence="1" id="KW-0812">Transmembrane</keyword>
<protein>
    <recommendedName>
        <fullName evidence="4">Nitrogen regulatory IIA protein</fullName>
    </recommendedName>
</protein>
<evidence type="ECO:0000313" key="3">
    <source>
        <dbReference type="Proteomes" id="UP000837932"/>
    </source>
</evidence>
<organism evidence="2 3">
    <name type="scientific">Emticicia aquatica</name>
    <dbReference type="NCBI Taxonomy" id="1681835"/>
    <lineage>
        <taxon>Bacteria</taxon>
        <taxon>Pseudomonadati</taxon>
        <taxon>Bacteroidota</taxon>
        <taxon>Cytophagia</taxon>
        <taxon>Cytophagales</taxon>
        <taxon>Leadbetterellaceae</taxon>
        <taxon>Emticicia</taxon>
    </lineage>
</organism>
<evidence type="ECO:0000256" key="1">
    <source>
        <dbReference type="SAM" id="Phobius"/>
    </source>
</evidence>
<keyword evidence="3" id="KW-1185">Reference proteome</keyword>
<evidence type="ECO:0000313" key="2">
    <source>
        <dbReference type="EMBL" id="CAH0997084.1"/>
    </source>
</evidence>
<gene>
    <name evidence="2" type="ORF">EMA8858_03221</name>
</gene>
<dbReference type="EMBL" id="CAKLPY010000002">
    <property type="protein sequence ID" value="CAH0997084.1"/>
    <property type="molecule type" value="Genomic_DNA"/>
</dbReference>
<reference evidence="2" key="1">
    <citation type="submission" date="2021-12" db="EMBL/GenBank/DDBJ databases">
        <authorList>
            <person name="Rodrigo-Torres L."/>
            <person name="Arahal R. D."/>
            <person name="Lucena T."/>
        </authorList>
    </citation>
    <scope>NUCLEOTIDE SEQUENCE</scope>
    <source>
        <strain evidence="2">CECT 8858</strain>
    </source>
</reference>